<dbReference type="AlphaFoldDB" id="A0A644UR28"/>
<proteinExistence type="predicted"/>
<protein>
    <submittedName>
        <fullName evidence="8">Trk system potassium uptake protein TrkA</fullName>
    </submittedName>
</protein>
<gene>
    <name evidence="8" type="primary">trkA_10</name>
    <name evidence="8" type="ORF">SDC9_27389</name>
</gene>
<dbReference type="GO" id="GO:0005886">
    <property type="term" value="C:plasma membrane"/>
    <property type="evidence" value="ECO:0007669"/>
    <property type="project" value="InterPro"/>
</dbReference>
<dbReference type="GO" id="GO:0015079">
    <property type="term" value="F:potassium ion transmembrane transporter activity"/>
    <property type="evidence" value="ECO:0007669"/>
    <property type="project" value="InterPro"/>
</dbReference>
<feature type="domain" description="RCK C-terminal" evidence="7">
    <location>
        <begin position="141"/>
        <end position="225"/>
    </location>
</feature>
<evidence type="ECO:0000256" key="5">
    <source>
        <dbReference type="ARBA" id="ARBA00023065"/>
    </source>
</evidence>
<dbReference type="PANTHER" id="PTHR43833">
    <property type="entry name" value="POTASSIUM CHANNEL PROTEIN 2-RELATED-RELATED"/>
    <property type="match status" value="1"/>
</dbReference>
<dbReference type="InterPro" id="IPR050721">
    <property type="entry name" value="Trk_Ktr_HKT_K-transport"/>
</dbReference>
<keyword evidence="5" id="KW-0406">Ion transport</keyword>
<dbReference type="NCBIfam" id="NF007031">
    <property type="entry name" value="PRK09496.1-2"/>
    <property type="match status" value="1"/>
</dbReference>
<dbReference type="Gene3D" id="3.40.50.720">
    <property type="entry name" value="NAD(P)-binding Rossmann-like Domain"/>
    <property type="match status" value="2"/>
</dbReference>
<dbReference type="PROSITE" id="PS51202">
    <property type="entry name" value="RCK_C"/>
    <property type="match status" value="2"/>
</dbReference>
<dbReference type="EMBL" id="VSSQ01000150">
    <property type="protein sequence ID" value="MPL81469.1"/>
    <property type="molecule type" value="Genomic_DNA"/>
</dbReference>
<accession>A0A644UR28</accession>
<dbReference type="NCBIfam" id="NF007041">
    <property type="entry name" value="PRK09496.3-4"/>
    <property type="match status" value="1"/>
</dbReference>
<sequence>MNIVIAGDGEVGFHLARSLSKSRHDITVVDPNSELLKMLEAESDLLTIAGNSTSLETLRQAEVEKADLLIAVLHEESINIITCMLGKRLGAKRTIARVNTQEYLNDINKGMFKGMGVDELVCPEKIAAKEISNLLTRNISTELFDFANGLLRIYMIRIDNKSLFINKSLIEVAKEYPNLGIRTVCIIRRGTTIIPNGEDKYIINDLVYLITTVEKVEKIKEISGKKDFSIKNAMIVGGGRIGRRAAINLHDKINLKIIDQDIERCNRLANEFDDVMIINGNGSDINMLQEEGINETDAFISLTNSTETNIMACIYAHRQGVKKTVALVENVNYIDVSQDIGIDTIINKKLITASYITRFTLGGEITSSKWLSGIDADLIEITAHKNSSITKKQLKDIRFPKGVNIGGIIREGKAIIANGDTQIMANDNVVAFTIPESAQKLINLFS</sequence>
<organism evidence="8">
    <name type="scientific">bioreactor metagenome</name>
    <dbReference type="NCBI Taxonomy" id="1076179"/>
    <lineage>
        <taxon>unclassified sequences</taxon>
        <taxon>metagenomes</taxon>
        <taxon>ecological metagenomes</taxon>
    </lineage>
</organism>
<keyword evidence="2" id="KW-0633">Potassium transport</keyword>
<comment type="caution">
    <text evidence="8">The sequence shown here is derived from an EMBL/GenBank/DDBJ whole genome shotgun (WGS) entry which is preliminary data.</text>
</comment>
<evidence type="ECO:0000256" key="2">
    <source>
        <dbReference type="ARBA" id="ARBA00022538"/>
    </source>
</evidence>
<dbReference type="PRINTS" id="PR00335">
    <property type="entry name" value="KUPTAKETRKA"/>
</dbReference>
<evidence type="ECO:0000256" key="3">
    <source>
        <dbReference type="ARBA" id="ARBA00022958"/>
    </source>
</evidence>
<keyword evidence="4" id="KW-0520">NAD</keyword>
<dbReference type="InterPro" id="IPR036721">
    <property type="entry name" value="RCK_C_sf"/>
</dbReference>
<dbReference type="InterPro" id="IPR003148">
    <property type="entry name" value="RCK_N"/>
</dbReference>
<feature type="domain" description="RCK N-terminal" evidence="6">
    <location>
        <begin position="1"/>
        <end position="121"/>
    </location>
</feature>
<dbReference type="SUPFAM" id="SSF116726">
    <property type="entry name" value="TrkA C-terminal domain-like"/>
    <property type="match status" value="2"/>
</dbReference>
<dbReference type="InterPro" id="IPR006036">
    <property type="entry name" value="K_uptake_TrkA"/>
</dbReference>
<evidence type="ECO:0000313" key="8">
    <source>
        <dbReference type="EMBL" id="MPL81469.1"/>
    </source>
</evidence>
<name>A0A644UR28_9ZZZZ</name>
<dbReference type="Gene3D" id="3.30.70.1450">
    <property type="entry name" value="Regulator of K+ conductance, C-terminal domain"/>
    <property type="match status" value="2"/>
</dbReference>
<feature type="domain" description="RCK N-terminal" evidence="6">
    <location>
        <begin position="230"/>
        <end position="346"/>
    </location>
</feature>
<evidence type="ECO:0000259" key="6">
    <source>
        <dbReference type="PROSITE" id="PS51201"/>
    </source>
</evidence>
<dbReference type="Pfam" id="PF02080">
    <property type="entry name" value="TrkA_C"/>
    <property type="match status" value="1"/>
</dbReference>
<reference evidence="8" key="1">
    <citation type="submission" date="2019-08" db="EMBL/GenBank/DDBJ databases">
        <authorList>
            <person name="Kucharzyk K."/>
            <person name="Murdoch R.W."/>
            <person name="Higgins S."/>
            <person name="Loffler F."/>
        </authorList>
    </citation>
    <scope>NUCLEOTIDE SEQUENCE</scope>
</reference>
<dbReference type="InterPro" id="IPR006037">
    <property type="entry name" value="RCK_C"/>
</dbReference>
<dbReference type="PROSITE" id="PS51201">
    <property type="entry name" value="RCK_N"/>
    <property type="match status" value="2"/>
</dbReference>
<keyword evidence="3" id="KW-0630">Potassium</keyword>
<dbReference type="NCBIfam" id="NF007038">
    <property type="entry name" value="PRK09496.2-6"/>
    <property type="match status" value="1"/>
</dbReference>
<feature type="domain" description="RCK C-terminal" evidence="7">
    <location>
        <begin position="366"/>
        <end position="446"/>
    </location>
</feature>
<dbReference type="NCBIfam" id="NF007039">
    <property type="entry name" value="PRK09496.3-2"/>
    <property type="match status" value="1"/>
</dbReference>
<dbReference type="PANTHER" id="PTHR43833:SF5">
    <property type="entry name" value="TRK SYSTEM POTASSIUM UPTAKE PROTEIN TRKA"/>
    <property type="match status" value="1"/>
</dbReference>
<dbReference type="SUPFAM" id="SSF51735">
    <property type="entry name" value="NAD(P)-binding Rossmann-fold domains"/>
    <property type="match status" value="2"/>
</dbReference>
<evidence type="ECO:0000256" key="4">
    <source>
        <dbReference type="ARBA" id="ARBA00023027"/>
    </source>
</evidence>
<dbReference type="NCBIfam" id="NF007032">
    <property type="entry name" value="PRK09496.1-4"/>
    <property type="match status" value="1"/>
</dbReference>
<evidence type="ECO:0000259" key="7">
    <source>
        <dbReference type="PROSITE" id="PS51202"/>
    </source>
</evidence>
<keyword evidence="1" id="KW-0813">Transport</keyword>
<dbReference type="InterPro" id="IPR036291">
    <property type="entry name" value="NAD(P)-bd_dom_sf"/>
</dbReference>
<evidence type="ECO:0000256" key="1">
    <source>
        <dbReference type="ARBA" id="ARBA00022448"/>
    </source>
</evidence>
<dbReference type="Pfam" id="PF02254">
    <property type="entry name" value="TrkA_N"/>
    <property type="match status" value="2"/>
</dbReference>